<dbReference type="Proteomes" id="UP000887564">
    <property type="component" value="Unplaced"/>
</dbReference>
<protein>
    <submittedName>
        <fullName evidence="2">Uncharacterized protein</fullName>
    </submittedName>
</protein>
<accession>A0A914RK80</accession>
<keyword evidence="1" id="KW-1185">Reference proteome</keyword>
<proteinExistence type="predicted"/>
<evidence type="ECO:0000313" key="1">
    <source>
        <dbReference type="Proteomes" id="UP000887564"/>
    </source>
</evidence>
<name>A0A914RK80_PAREQ</name>
<organism evidence="1 2">
    <name type="scientific">Parascaris equorum</name>
    <name type="common">Equine roundworm</name>
    <dbReference type="NCBI Taxonomy" id="6256"/>
    <lineage>
        <taxon>Eukaryota</taxon>
        <taxon>Metazoa</taxon>
        <taxon>Ecdysozoa</taxon>
        <taxon>Nematoda</taxon>
        <taxon>Chromadorea</taxon>
        <taxon>Rhabditida</taxon>
        <taxon>Spirurina</taxon>
        <taxon>Ascaridomorpha</taxon>
        <taxon>Ascaridoidea</taxon>
        <taxon>Ascarididae</taxon>
        <taxon>Parascaris</taxon>
    </lineage>
</organism>
<dbReference type="WBParaSite" id="PEQ_0000669601-mRNA-1">
    <property type="protein sequence ID" value="PEQ_0000669601-mRNA-1"/>
    <property type="gene ID" value="PEQ_0000669601"/>
</dbReference>
<evidence type="ECO:0000313" key="2">
    <source>
        <dbReference type="WBParaSite" id="PEQ_0000669601-mRNA-1"/>
    </source>
</evidence>
<sequence>MWSGLLYFEVKLSAEAEIFRYKEMKSRADRRPIFTAEFITADATKVSWIF</sequence>
<reference evidence="2" key="1">
    <citation type="submission" date="2022-11" db="UniProtKB">
        <authorList>
            <consortium name="WormBaseParasite"/>
        </authorList>
    </citation>
    <scope>IDENTIFICATION</scope>
</reference>
<dbReference type="AlphaFoldDB" id="A0A914RK80"/>